<dbReference type="PRINTS" id="PR00081">
    <property type="entry name" value="GDHRDH"/>
</dbReference>
<dbReference type="InterPro" id="IPR036291">
    <property type="entry name" value="NAD(P)-bd_dom_sf"/>
</dbReference>
<dbReference type="SUPFAM" id="SSF51735">
    <property type="entry name" value="NAD(P)-binding Rossmann-fold domains"/>
    <property type="match status" value="1"/>
</dbReference>
<proteinExistence type="inferred from homology"/>
<dbReference type="InterPro" id="IPR020904">
    <property type="entry name" value="Sc_DH/Rdtase_CS"/>
</dbReference>
<gene>
    <name evidence="4" type="primary">ptlF</name>
    <name evidence="4" type="ORF">DSM112329_01193</name>
</gene>
<dbReference type="EC" id="1.1.1.340" evidence="4"/>
<evidence type="ECO:0000256" key="1">
    <source>
        <dbReference type="ARBA" id="ARBA00006484"/>
    </source>
</evidence>
<keyword evidence="2 4" id="KW-0560">Oxidoreductase</keyword>
<dbReference type="EMBL" id="CP114014">
    <property type="protein sequence ID" value="XAY04360.1"/>
    <property type="molecule type" value="Genomic_DNA"/>
</dbReference>
<dbReference type="NCBIfam" id="NF006119">
    <property type="entry name" value="PRK08264.1-5"/>
    <property type="match status" value="1"/>
</dbReference>
<dbReference type="AlphaFoldDB" id="A0AAU7ARY6"/>
<dbReference type="Pfam" id="PF00106">
    <property type="entry name" value="adh_short"/>
    <property type="match status" value="1"/>
</dbReference>
<organism evidence="4">
    <name type="scientific">Paraconexibacter sp. AEG42_29</name>
    <dbReference type="NCBI Taxonomy" id="2997339"/>
    <lineage>
        <taxon>Bacteria</taxon>
        <taxon>Bacillati</taxon>
        <taxon>Actinomycetota</taxon>
        <taxon>Thermoleophilia</taxon>
        <taxon>Solirubrobacterales</taxon>
        <taxon>Paraconexibacteraceae</taxon>
        <taxon>Paraconexibacter</taxon>
    </lineage>
</organism>
<evidence type="ECO:0000256" key="3">
    <source>
        <dbReference type="RuleBase" id="RU000363"/>
    </source>
</evidence>
<evidence type="ECO:0000313" key="4">
    <source>
        <dbReference type="EMBL" id="XAY04360.1"/>
    </source>
</evidence>
<protein>
    <submittedName>
        <fullName evidence="4">1-deoxy-11-beta-hydroxypentalenate dehydrogenase</fullName>
        <ecNumber evidence="4">1.1.1.340</ecNumber>
    </submittedName>
</protein>
<dbReference type="RefSeq" id="WP_354700900.1">
    <property type="nucleotide sequence ID" value="NZ_CP114014.1"/>
</dbReference>
<dbReference type="KEGG" id="parq:DSM112329_01193"/>
<dbReference type="GO" id="GO:0016491">
    <property type="term" value="F:oxidoreductase activity"/>
    <property type="evidence" value="ECO:0007669"/>
    <property type="project" value="UniProtKB-KW"/>
</dbReference>
<dbReference type="PANTHER" id="PTHR43669:SF3">
    <property type="entry name" value="ALCOHOL DEHYDROGENASE, PUTATIVE (AFU_ORTHOLOGUE AFUA_3G03445)-RELATED"/>
    <property type="match status" value="1"/>
</dbReference>
<comment type="similarity">
    <text evidence="1 3">Belongs to the short-chain dehydrogenases/reductases (SDR) family.</text>
</comment>
<dbReference type="PRINTS" id="PR00080">
    <property type="entry name" value="SDRFAMILY"/>
</dbReference>
<dbReference type="PROSITE" id="PS00061">
    <property type="entry name" value="ADH_SHORT"/>
    <property type="match status" value="1"/>
</dbReference>
<sequence>MKLEGSIVLVTGANRGLGLAFTDALLAAGAAKVYAGARDPATVAARPGVVPIALDITRPADVAAAVEAAGDVTVLINNAGVATGTNVLSDDGLEGAREEMEVNYFGHLAMSRAFAPVLAANGGGALVNVLSALSWVAFPQYGNYCSAKSATWSLTNSLRTLLRGQGTLVSGLHLGYADTDMTAGVTAPKVAPADVAAALVAGLTAGDEEILADDTSRAVKSALSSDLDVLYADIQAGYDAAVA</sequence>
<name>A0AAU7ARY6_9ACTN</name>
<dbReference type="PANTHER" id="PTHR43669">
    <property type="entry name" value="5-KETO-D-GLUCONATE 5-REDUCTASE"/>
    <property type="match status" value="1"/>
</dbReference>
<dbReference type="InterPro" id="IPR002347">
    <property type="entry name" value="SDR_fam"/>
</dbReference>
<accession>A0AAU7ARY6</accession>
<evidence type="ECO:0000256" key="2">
    <source>
        <dbReference type="ARBA" id="ARBA00023002"/>
    </source>
</evidence>
<dbReference type="Gene3D" id="3.40.50.720">
    <property type="entry name" value="NAD(P)-binding Rossmann-like Domain"/>
    <property type="match status" value="1"/>
</dbReference>
<reference evidence="4" key="1">
    <citation type="submission" date="2022-12" db="EMBL/GenBank/DDBJ databases">
        <title>Paraconexibacter alkalitolerans sp. nov. and Baekduia alba sp. nov., isolated from soil and emended description of the genera Paraconexibacter (Chun et al., 2020) and Baekduia (An et al., 2020).</title>
        <authorList>
            <person name="Vieira S."/>
            <person name="Huber K.J."/>
            <person name="Geppert A."/>
            <person name="Wolf J."/>
            <person name="Neumann-Schaal M."/>
            <person name="Muesken M."/>
            <person name="Overmann J."/>
        </authorList>
    </citation>
    <scope>NUCLEOTIDE SEQUENCE</scope>
    <source>
        <strain evidence="4">AEG42_29</strain>
    </source>
</reference>